<protein>
    <recommendedName>
        <fullName evidence="4">L-2,4-diaminobutyric acid acetyltransferase</fullName>
        <ecNumber evidence="3">2.3.1.178</ecNumber>
    </recommendedName>
</protein>
<comment type="catalytic activity">
    <reaction evidence="7">
        <text>L-2,4-diaminobutanoate + acetyl-CoA = (2S)-4-acetamido-2-aminobutanoate + CoA + H(+)</text>
        <dbReference type="Rhea" id="RHEA:16901"/>
        <dbReference type="ChEBI" id="CHEBI:15378"/>
        <dbReference type="ChEBI" id="CHEBI:57287"/>
        <dbReference type="ChEBI" id="CHEBI:57288"/>
        <dbReference type="ChEBI" id="CHEBI:58761"/>
        <dbReference type="ChEBI" id="CHEBI:58929"/>
        <dbReference type="EC" id="2.3.1.178"/>
    </reaction>
</comment>
<evidence type="ECO:0000313" key="9">
    <source>
        <dbReference type="EMBL" id="KKO12641.1"/>
    </source>
</evidence>
<dbReference type="EMBL" id="LAZR01000001">
    <property type="protein sequence ID" value="KKO12641.1"/>
    <property type="molecule type" value="Genomic_DNA"/>
</dbReference>
<evidence type="ECO:0000256" key="2">
    <source>
        <dbReference type="ARBA" id="ARBA00010712"/>
    </source>
</evidence>
<name>A0A0F9W5T1_9ZZZZ</name>
<evidence type="ECO:0000256" key="5">
    <source>
        <dbReference type="ARBA" id="ARBA00022679"/>
    </source>
</evidence>
<sequence>MSAYIIFSLTKGNKLFVMTTFQEAPALQERPDPRQDIQLRTPKSEDGAPVHNLIRKSAFLDDNSLYCYLAICTHFSQTSIVATMGEDIVGLVTAYIPPEQPDTLFVWQVAVDTVAQKQGLAGRMLNAILASDASKAVRFVETTVTSDNAASRAMFASLARRNNCSIEESVMFDRQTHFLNLHDTEYKLRIGPLGKDSPKGEQK</sequence>
<dbReference type="Pfam" id="PF00583">
    <property type="entry name" value="Acetyltransf_1"/>
    <property type="match status" value="1"/>
</dbReference>
<comment type="pathway">
    <text evidence="1">Amine and polyamine biosynthesis; ectoine biosynthesis; L-ectoine from L-aspartate 4-semialdehyde: step 2/3.</text>
</comment>
<evidence type="ECO:0000256" key="3">
    <source>
        <dbReference type="ARBA" id="ARBA00012355"/>
    </source>
</evidence>
<proteinExistence type="inferred from homology"/>
<comment type="similarity">
    <text evidence="2">Belongs to the acetyltransferase family. EctA subfamily.</text>
</comment>
<evidence type="ECO:0000256" key="7">
    <source>
        <dbReference type="ARBA" id="ARBA00048924"/>
    </source>
</evidence>
<dbReference type="CDD" id="cd04301">
    <property type="entry name" value="NAT_SF"/>
    <property type="match status" value="1"/>
</dbReference>
<dbReference type="GO" id="GO:0019491">
    <property type="term" value="P:ectoine biosynthetic process"/>
    <property type="evidence" value="ECO:0007669"/>
    <property type="project" value="UniProtKB-UniPathway"/>
</dbReference>
<keyword evidence="6" id="KW-0012">Acyltransferase</keyword>
<evidence type="ECO:0000256" key="1">
    <source>
        <dbReference type="ARBA" id="ARBA00004978"/>
    </source>
</evidence>
<dbReference type="PROSITE" id="PS51186">
    <property type="entry name" value="GNAT"/>
    <property type="match status" value="1"/>
</dbReference>
<reference evidence="9" key="1">
    <citation type="journal article" date="2015" name="Nature">
        <title>Complex archaea that bridge the gap between prokaryotes and eukaryotes.</title>
        <authorList>
            <person name="Spang A."/>
            <person name="Saw J.H."/>
            <person name="Jorgensen S.L."/>
            <person name="Zaremba-Niedzwiedzka K."/>
            <person name="Martijn J."/>
            <person name="Lind A.E."/>
            <person name="van Eijk R."/>
            <person name="Schleper C."/>
            <person name="Guy L."/>
            <person name="Ettema T.J."/>
        </authorList>
    </citation>
    <scope>NUCLEOTIDE SEQUENCE</scope>
</reference>
<dbReference type="NCBIfam" id="TIGR02406">
    <property type="entry name" value="ectoine_EctA"/>
    <property type="match status" value="1"/>
</dbReference>
<dbReference type="Gene3D" id="3.40.630.30">
    <property type="match status" value="1"/>
</dbReference>
<dbReference type="UniPathway" id="UPA00067">
    <property type="reaction ID" value="UER00122"/>
</dbReference>
<evidence type="ECO:0000256" key="6">
    <source>
        <dbReference type="ARBA" id="ARBA00023315"/>
    </source>
</evidence>
<dbReference type="AlphaFoldDB" id="A0A0F9W5T1"/>
<dbReference type="InterPro" id="IPR012772">
    <property type="entry name" value="Ectoine_EctA"/>
</dbReference>
<organism evidence="9">
    <name type="scientific">marine sediment metagenome</name>
    <dbReference type="NCBI Taxonomy" id="412755"/>
    <lineage>
        <taxon>unclassified sequences</taxon>
        <taxon>metagenomes</taxon>
        <taxon>ecological metagenomes</taxon>
    </lineage>
</organism>
<gene>
    <name evidence="9" type="ORF">LCGC14_0006560</name>
</gene>
<accession>A0A0F9W5T1</accession>
<dbReference type="SUPFAM" id="SSF55729">
    <property type="entry name" value="Acyl-CoA N-acyltransferases (Nat)"/>
    <property type="match status" value="1"/>
</dbReference>
<comment type="caution">
    <text evidence="9">The sequence shown here is derived from an EMBL/GenBank/DDBJ whole genome shotgun (WGS) entry which is preliminary data.</text>
</comment>
<dbReference type="EC" id="2.3.1.178" evidence="3"/>
<feature type="domain" description="N-acetyltransferase" evidence="8">
    <location>
        <begin position="37"/>
        <end position="185"/>
    </location>
</feature>
<dbReference type="InterPro" id="IPR016181">
    <property type="entry name" value="Acyl_CoA_acyltransferase"/>
</dbReference>
<dbReference type="InterPro" id="IPR000182">
    <property type="entry name" value="GNAT_dom"/>
</dbReference>
<evidence type="ECO:0000259" key="8">
    <source>
        <dbReference type="PROSITE" id="PS51186"/>
    </source>
</evidence>
<keyword evidence="5" id="KW-0808">Transferase</keyword>
<dbReference type="GO" id="GO:0033816">
    <property type="term" value="F:diaminobutyrate acetyltransferase activity"/>
    <property type="evidence" value="ECO:0007669"/>
    <property type="project" value="UniProtKB-EC"/>
</dbReference>
<evidence type="ECO:0000256" key="4">
    <source>
        <dbReference type="ARBA" id="ARBA00017935"/>
    </source>
</evidence>